<dbReference type="CDD" id="cd00077">
    <property type="entry name" value="HDc"/>
    <property type="match status" value="1"/>
</dbReference>
<gene>
    <name evidence="2" type="ORF">FC96_GL000775</name>
</gene>
<name>A0A0R1HU43_9LACO</name>
<dbReference type="Proteomes" id="UP000050911">
    <property type="component" value="Unassembled WGS sequence"/>
</dbReference>
<sequence>MAYRNERLPREKVFRDPVHNYIYIQHRVILDLINTKEFQRLRRIKQLGTASMVFHGAEHTRFTHSLGVYEITRRICDNFQRNYPTQTPGDGLWDDSERLVALCAALLHDIGHGPYSHTFEHIFKTNHEAITANILTSPETEVNAVLRAVSPEFPQQVASVIEKTYPNPQVVQMISSQIDADRMDYLLRDAYHTGTKYGTFDLTRILRVMRPYHDGIAFEMNGMHAVEDYIVSRFQMYQQIYFHPVSRAMEVILSHLLERAREVYEGPVKTTEIAAPYLLFPFFRHEFDLADYLLLDDGTLTTYFAHWRAANDPILSDLAHRFLDRKPLKSVQYDEQTEPLIAHLRQLIGKAGFNVDFYTATNNSYDLPYDAYDPEMKKSLTQVELMQDDGHLVELSSVSALVNAITGKFSGDQRFFFPKEMLSKQSETVELFDPIYHEFQRYLHNDQLIQPQGD</sequence>
<dbReference type="PROSITE" id="PS51831">
    <property type="entry name" value="HD"/>
    <property type="match status" value="1"/>
</dbReference>
<dbReference type="STRING" id="1302272.FC96_GL000775"/>
<dbReference type="InterPro" id="IPR050135">
    <property type="entry name" value="dGTPase-like"/>
</dbReference>
<evidence type="ECO:0000313" key="3">
    <source>
        <dbReference type="Proteomes" id="UP000050911"/>
    </source>
</evidence>
<organism evidence="2 3">
    <name type="scientific">Secundilactobacillus kimchicus JCM 15530</name>
    <dbReference type="NCBI Taxonomy" id="1302272"/>
    <lineage>
        <taxon>Bacteria</taxon>
        <taxon>Bacillati</taxon>
        <taxon>Bacillota</taxon>
        <taxon>Bacilli</taxon>
        <taxon>Lactobacillales</taxon>
        <taxon>Lactobacillaceae</taxon>
        <taxon>Secundilactobacillus</taxon>
    </lineage>
</organism>
<dbReference type="PANTHER" id="PTHR11373">
    <property type="entry name" value="DEOXYNUCLEOSIDE TRIPHOSPHATE TRIPHOSPHOHYDROLASE"/>
    <property type="match status" value="1"/>
</dbReference>
<dbReference type="InterPro" id="IPR003607">
    <property type="entry name" value="HD/PDEase_dom"/>
</dbReference>
<dbReference type="GO" id="GO:0008832">
    <property type="term" value="F:dGTPase activity"/>
    <property type="evidence" value="ECO:0007669"/>
    <property type="project" value="TreeGrafter"/>
</dbReference>
<feature type="domain" description="HD" evidence="1">
    <location>
        <begin position="61"/>
        <end position="186"/>
    </location>
</feature>
<dbReference type="GO" id="GO:0006203">
    <property type="term" value="P:dGTP catabolic process"/>
    <property type="evidence" value="ECO:0007669"/>
    <property type="project" value="TreeGrafter"/>
</dbReference>
<dbReference type="PATRIC" id="fig|1302272.5.peg.775"/>
<dbReference type="Gene3D" id="1.20.1250.30">
    <property type="match status" value="1"/>
</dbReference>
<dbReference type="EMBL" id="AZCX01000013">
    <property type="protein sequence ID" value="KRK47009.1"/>
    <property type="molecule type" value="Genomic_DNA"/>
</dbReference>
<evidence type="ECO:0000313" key="2">
    <source>
        <dbReference type="EMBL" id="KRK47009.1"/>
    </source>
</evidence>
<dbReference type="Gene3D" id="1.10.3210.10">
    <property type="entry name" value="Hypothetical protein af1432"/>
    <property type="match status" value="1"/>
</dbReference>
<dbReference type="InterPro" id="IPR006674">
    <property type="entry name" value="HD_domain"/>
</dbReference>
<evidence type="ECO:0000259" key="1">
    <source>
        <dbReference type="PROSITE" id="PS51831"/>
    </source>
</evidence>
<reference evidence="2 3" key="1">
    <citation type="journal article" date="2015" name="Genome Announc.">
        <title>Expanding the biotechnology potential of lactobacilli through comparative genomics of 213 strains and associated genera.</title>
        <authorList>
            <person name="Sun Z."/>
            <person name="Harris H.M."/>
            <person name="McCann A."/>
            <person name="Guo C."/>
            <person name="Argimon S."/>
            <person name="Zhang W."/>
            <person name="Yang X."/>
            <person name="Jeffery I.B."/>
            <person name="Cooney J.C."/>
            <person name="Kagawa T.F."/>
            <person name="Liu W."/>
            <person name="Song Y."/>
            <person name="Salvetti E."/>
            <person name="Wrobel A."/>
            <person name="Rasinkangas P."/>
            <person name="Parkhill J."/>
            <person name="Rea M.C."/>
            <person name="O'Sullivan O."/>
            <person name="Ritari J."/>
            <person name="Douillard F.P."/>
            <person name="Paul Ross R."/>
            <person name="Yang R."/>
            <person name="Briner A.E."/>
            <person name="Felis G.E."/>
            <person name="de Vos W.M."/>
            <person name="Barrangou R."/>
            <person name="Klaenhammer T.R."/>
            <person name="Caufield P.W."/>
            <person name="Cui Y."/>
            <person name="Zhang H."/>
            <person name="O'Toole P.W."/>
        </authorList>
    </citation>
    <scope>NUCLEOTIDE SEQUENCE [LARGE SCALE GENOMIC DNA]</scope>
    <source>
        <strain evidence="2 3">JCM 15530</strain>
    </source>
</reference>
<dbReference type="SUPFAM" id="SSF109604">
    <property type="entry name" value="HD-domain/PDEase-like"/>
    <property type="match status" value="1"/>
</dbReference>
<dbReference type="OrthoDB" id="9803619at2"/>
<dbReference type="InterPro" id="IPR045509">
    <property type="entry name" value="HD_assoc_2"/>
</dbReference>
<proteinExistence type="predicted"/>
<dbReference type="Pfam" id="PF01966">
    <property type="entry name" value="HD"/>
    <property type="match status" value="1"/>
</dbReference>
<dbReference type="SMART" id="SM00471">
    <property type="entry name" value="HDc"/>
    <property type="match status" value="1"/>
</dbReference>
<dbReference type="FunFam" id="1.10.3210.10:FF:000014">
    <property type="entry name" value="HD domain-containing protein"/>
    <property type="match status" value="1"/>
</dbReference>
<keyword evidence="3" id="KW-1185">Reference proteome</keyword>
<protein>
    <submittedName>
        <fullName evidence="2">HD superfamily phosphohydrolase</fullName>
    </submittedName>
</protein>
<dbReference type="AlphaFoldDB" id="A0A0R1HU43"/>
<keyword evidence="2" id="KW-0378">Hydrolase</keyword>
<accession>A0A0R1HU43</accession>
<dbReference type="RefSeq" id="WP_056943111.1">
    <property type="nucleotide sequence ID" value="NZ_AZCX01000013.1"/>
</dbReference>
<comment type="caution">
    <text evidence="2">The sequence shown here is derived from an EMBL/GenBank/DDBJ whole genome shotgun (WGS) entry which is preliminary data.</text>
</comment>
<dbReference type="Pfam" id="PF19276">
    <property type="entry name" value="HD_assoc_2"/>
    <property type="match status" value="1"/>
</dbReference>
<dbReference type="PANTHER" id="PTHR11373:SF4">
    <property type="entry name" value="DEOXYNUCLEOSIDE TRIPHOSPHATE TRIPHOSPHOHYDROLASE SAMHD1"/>
    <property type="match status" value="1"/>
</dbReference>